<dbReference type="GO" id="GO:0006412">
    <property type="term" value="P:translation"/>
    <property type="evidence" value="ECO:0007669"/>
    <property type="project" value="InterPro"/>
</dbReference>
<evidence type="ECO:0000313" key="9">
    <source>
        <dbReference type="EMBL" id="AOM66071.1"/>
    </source>
</evidence>
<geneLocation type="plastid" evidence="9"/>
<accession>A0A1C9CCF2</accession>
<dbReference type="InterPro" id="IPR005825">
    <property type="entry name" value="Ribosomal_uL24_CS"/>
</dbReference>
<comment type="function">
    <text evidence="1">One of two assembly initiator proteins, it binds directly to the 5'-end of the 23S rRNA, where it nucleates assembly of the 50S subunit.</text>
</comment>
<evidence type="ECO:0000256" key="5">
    <source>
        <dbReference type="ARBA" id="ARBA00035282"/>
    </source>
</evidence>
<organism evidence="9">
    <name type="scientific">Asparagopsis taxiformis</name>
    <dbReference type="NCBI Taxonomy" id="260499"/>
    <lineage>
        <taxon>Eukaryota</taxon>
        <taxon>Rhodophyta</taxon>
        <taxon>Florideophyceae</taxon>
        <taxon>Rhodymeniophycidae</taxon>
        <taxon>Bonnemaisoniales</taxon>
        <taxon>Bonnemaisoniaceae</taxon>
        <taxon>Asparagopsis</taxon>
    </lineage>
</organism>
<dbReference type="GO" id="GO:0003735">
    <property type="term" value="F:structural constituent of ribosome"/>
    <property type="evidence" value="ECO:0007669"/>
    <property type="project" value="InterPro"/>
</dbReference>
<dbReference type="PANTHER" id="PTHR12903">
    <property type="entry name" value="MITOCHONDRIAL RIBOSOMAL PROTEIN L24"/>
    <property type="match status" value="1"/>
</dbReference>
<dbReference type="HAMAP" id="MF_01326_B">
    <property type="entry name" value="Ribosomal_uL24_B"/>
    <property type="match status" value="1"/>
</dbReference>
<evidence type="ECO:0000256" key="6">
    <source>
        <dbReference type="ARBA" id="ARBA00035361"/>
    </source>
</evidence>
<evidence type="ECO:0000256" key="1">
    <source>
        <dbReference type="ARBA" id="ARBA00004072"/>
    </source>
</evidence>
<dbReference type="Pfam" id="PF00467">
    <property type="entry name" value="KOW"/>
    <property type="match status" value="1"/>
</dbReference>
<dbReference type="SUPFAM" id="SSF50104">
    <property type="entry name" value="Translation proteins SH3-like domain"/>
    <property type="match status" value="1"/>
</dbReference>
<evidence type="ECO:0000259" key="8">
    <source>
        <dbReference type="SMART" id="SM00739"/>
    </source>
</evidence>
<dbReference type="InterPro" id="IPR057264">
    <property type="entry name" value="Ribosomal_uL24_C"/>
</dbReference>
<dbReference type="GO" id="GO:0003723">
    <property type="term" value="F:RNA binding"/>
    <property type="evidence" value="ECO:0007669"/>
    <property type="project" value="InterPro"/>
</dbReference>
<dbReference type="EMBL" id="KX284717">
    <property type="protein sequence ID" value="AOM66071.1"/>
    <property type="molecule type" value="Genomic_DNA"/>
</dbReference>
<dbReference type="InterPro" id="IPR008991">
    <property type="entry name" value="Translation_prot_SH3-like_sf"/>
</dbReference>
<dbReference type="AlphaFoldDB" id="A0A1C9CCF2"/>
<sequence length="113" mass="12962">MNKNTKHKNKIHVKQGDVVKIIAGKDKGKIGQIEKILTKTNQVLIKNINIKTKHLRPKQEGEVGQIIKIEAAIHSSNVMLYSQEKQIASRYQMIKNSQGKKQRILIKTREIIQ</sequence>
<dbReference type="Gene3D" id="2.30.30.30">
    <property type="match status" value="1"/>
</dbReference>
<dbReference type="NCBIfam" id="TIGR01079">
    <property type="entry name" value="rplX_bact"/>
    <property type="match status" value="1"/>
</dbReference>
<gene>
    <name evidence="9" type="primary">rpl24</name>
    <name evidence="9" type="ORF">Aspa_192</name>
</gene>
<dbReference type="RefSeq" id="YP_009294588.1">
    <property type="nucleotide sequence ID" value="NC_031148.1"/>
</dbReference>
<dbReference type="InterPro" id="IPR041988">
    <property type="entry name" value="Ribosomal_uL24_KOW"/>
</dbReference>
<comment type="similarity">
    <text evidence="2 7">Belongs to the universal ribosomal protein uL24 family.</text>
</comment>
<evidence type="ECO:0000256" key="2">
    <source>
        <dbReference type="ARBA" id="ARBA00010618"/>
    </source>
</evidence>
<dbReference type="GeneID" id="29070572"/>
<dbReference type="Pfam" id="PF17136">
    <property type="entry name" value="ribosomal_L24"/>
    <property type="match status" value="1"/>
</dbReference>
<dbReference type="PROSITE" id="PS01108">
    <property type="entry name" value="RIBOSOMAL_L24"/>
    <property type="match status" value="1"/>
</dbReference>
<keyword evidence="4 7" id="KW-0687">Ribonucleoprotein</keyword>
<evidence type="ECO:0000256" key="4">
    <source>
        <dbReference type="ARBA" id="ARBA00023274"/>
    </source>
</evidence>
<keyword evidence="9" id="KW-0934">Plastid</keyword>
<dbReference type="GO" id="GO:0005840">
    <property type="term" value="C:ribosome"/>
    <property type="evidence" value="ECO:0007669"/>
    <property type="project" value="UniProtKB-KW"/>
</dbReference>
<protein>
    <recommendedName>
        <fullName evidence="5">Large ribosomal subunit protein uL24c</fullName>
    </recommendedName>
    <alternativeName>
        <fullName evidence="6">50S ribosomal protein L24, chloroplastic</fullName>
    </alternativeName>
</protein>
<name>A0A1C9CCF2_9FLOR</name>
<evidence type="ECO:0000256" key="7">
    <source>
        <dbReference type="RuleBase" id="RU003477"/>
    </source>
</evidence>
<dbReference type="InterPro" id="IPR003256">
    <property type="entry name" value="Ribosomal_uL24"/>
</dbReference>
<dbReference type="InterPro" id="IPR014722">
    <property type="entry name" value="Rib_uL2_dom2"/>
</dbReference>
<dbReference type="CDD" id="cd06089">
    <property type="entry name" value="KOW_RPL26"/>
    <property type="match status" value="1"/>
</dbReference>
<feature type="domain" description="KOW" evidence="8">
    <location>
        <begin position="12"/>
        <end position="39"/>
    </location>
</feature>
<dbReference type="SMART" id="SM00739">
    <property type="entry name" value="KOW"/>
    <property type="match status" value="1"/>
</dbReference>
<dbReference type="InterPro" id="IPR005824">
    <property type="entry name" value="KOW"/>
</dbReference>
<reference evidence="9" key="1">
    <citation type="journal article" date="2016" name="BMC Biol.">
        <title>Parallel evolution of highly conserved plastid genome architecture in red seaweeds and seed plants.</title>
        <authorList>
            <person name="Lee J."/>
            <person name="Cho C.H."/>
            <person name="Park S.I."/>
            <person name="Choi J.W."/>
            <person name="Song H.S."/>
            <person name="West J.A."/>
            <person name="Bhattacharya D."/>
            <person name="Yoon H.S."/>
        </authorList>
    </citation>
    <scope>NUCLEOTIDE SEQUENCE</scope>
</reference>
<proteinExistence type="inferred from homology"/>
<dbReference type="GO" id="GO:1990904">
    <property type="term" value="C:ribonucleoprotein complex"/>
    <property type="evidence" value="ECO:0007669"/>
    <property type="project" value="UniProtKB-KW"/>
</dbReference>
<evidence type="ECO:0000256" key="3">
    <source>
        <dbReference type="ARBA" id="ARBA00022980"/>
    </source>
</evidence>
<keyword evidence="3 7" id="KW-0689">Ribosomal protein</keyword>